<evidence type="ECO:0000256" key="2">
    <source>
        <dbReference type="ARBA" id="ARBA00022452"/>
    </source>
</evidence>
<dbReference type="Pfam" id="PF01103">
    <property type="entry name" value="Omp85"/>
    <property type="match status" value="1"/>
</dbReference>
<keyword evidence="5 8" id="KW-0677">Repeat</keyword>
<dbReference type="InterPro" id="IPR010827">
    <property type="entry name" value="BamA/TamA_POTRA"/>
</dbReference>
<evidence type="ECO:0000256" key="8">
    <source>
        <dbReference type="HAMAP-Rule" id="MF_01430"/>
    </source>
</evidence>
<reference evidence="11" key="1">
    <citation type="submission" date="2023-02" db="EMBL/GenBank/DDBJ databases">
        <title>Genome sequence of Hyphococcus flavus.</title>
        <authorList>
            <person name="Rong J.-C."/>
            <person name="Zhao Q."/>
            <person name="Yi M."/>
            <person name="Wu J.-Y."/>
        </authorList>
    </citation>
    <scope>NUCLEOTIDE SEQUENCE</scope>
    <source>
        <strain evidence="11">MCCC 1K03223</strain>
    </source>
</reference>
<evidence type="ECO:0000259" key="10">
    <source>
        <dbReference type="PROSITE" id="PS51779"/>
    </source>
</evidence>
<dbReference type="Proteomes" id="UP001214043">
    <property type="component" value="Chromosome"/>
</dbReference>
<dbReference type="NCBIfam" id="TIGR03303">
    <property type="entry name" value="OM_YaeT"/>
    <property type="match status" value="1"/>
</dbReference>
<evidence type="ECO:0000313" key="12">
    <source>
        <dbReference type="Proteomes" id="UP001214043"/>
    </source>
</evidence>
<dbReference type="InterPro" id="IPR039910">
    <property type="entry name" value="D15-like"/>
</dbReference>
<keyword evidence="4 8" id="KW-0732">Signal</keyword>
<dbReference type="Gene3D" id="2.40.160.50">
    <property type="entry name" value="membrane protein fhac: a member of the omp85/tpsb transporter family"/>
    <property type="match status" value="1"/>
</dbReference>
<dbReference type="InterPro" id="IPR034746">
    <property type="entry name" value="POTRA"/>
</dbReference>
<dbReference type="PANTHER" id="PTHR12815">
    <property type="entry name" value="SORTING AND ASSEMBLY MACHINERY SAMM50 PROTEIN FAMILY MEMBER"/>
    <property type="match status" value="1"/>
</dbReference>
<evidence type="ECO:0000256" key="5">
    <source>
        <dbReference type="ARBA" id="ARBA00022737"/>
    </source>
</evidence>
<feature type="domain" description="POTRA" evidence="10">
    <location>
        <begin position="383"/>
        <end position="456"/>
    </location>
</feature>
<comment type="subcellular location">
    <subcellularLocation>
        <location evidence="8">Cell outer membrane</location>
    </subcellularLocation>
    <subcellularLocation>
        <location evidence="1">Membrane</location>
    </subcellularLocation>
</comment>
<dbReference type="GO" id="GO:0009279">
    <property type="term" value="C:cell outer membrane"/>
    <property type="evidence" value="ECO:0007669"/>
    <property type="project" value="UniProtKB-SubCell"/>
</dbReference>
<keyword evidence="2 8" id="KW-1134">Transmembrane beta strand</keyword>
<gene>
    <name evidence="8 11" type="primary">bamA</name>
    <name evidence="11" type="ORF">PUV54_13860</name>
</gene>
<dbReference type="AlphaFoldDB" id="A0AAE9ZE57"/>
<dbReference type="GO" id="GO:0051205">
    <property type="term" value="P:protein insertion into membrane"/>
    <property type="evidence" value="ECO:0007669"/>
    <property type="project" value="UniProtKB-UniRule"/>
</dbReference>
<comment type="function">
    <text evidence="8">Part of the outer membrane protein assembly complex, which is involved in assembly and insertion of beta-barrel proteins into the outer membrane.</text>
</comment>
<dbReference type="HAMAP" id="MF_01430">
    <property type="entry name" value="OM_assembly_BamA"/>
    <property type="match status" value="1"/>
</dbReference>
<accession>A0AAE9ZE57</accession>
<feature type="domain" description="POTRA" evidence="10">
    <location>
        <begin position="130"/>
        <end position="207"/>
    </location>
</feature>
<organism evidence="11 12">
    <name type="scientific">Hyphococcus flavus</name>
    <dbReference type="NCBI Taxonomy" id="1866326"/>
    <lineage>
        <taxon>Bacteria</taxon>
        <taxon>Pseudomonadati</taxon>
        <taxon>Pseudomonadota</taxon>
        <taxon>Alphaproteobacteria</taxon>
        <taxon>Parvularculales</taxon>
        <taxon>Parvularculaceae</taxon>
        <taxon>Hyphococcus</taxon>
    </lineage>
</organism>
<evidence type="ECO:0000313" key="11">
    <source>
        <dbReference type="EMBL" id="WDI31038.1"/>
    </source>
</evidence>
<dbReference type="InterPro" id="IPR000184">
    <property type="entry name" value="Bac_surfAg_D15"/>
</dbReference>
<dbReference type="EMBL" id="CP118166">
    <property type="protein sequence ID" value="WDI31038.1"/>
    <property type="molecule type" value="Genomic_DNA"/>
</dbReference>
<proteinExistence type="inferred from homology"/>
<evidence type="ECO:0000256" key="1">
    <source>
        <dbReference type="ARBA" id="ARBA00004370"/>
    </source>
</evidence>
<dbReference type="Pfam" id="PF07244">
    <property type="entry name" value="POTRA"/>
    <property type="match status" value="4"/>
</dbReference>
<comment type="subunit">
    <text evidence="8">Part of the Bam complex.</text>
</comment>
<dbReference type="PROSITE" id="PS51779">
    <property type="entry name" value="POTRA"/>
    <property type="match status" value="3"/>
</dbReference>
<dbReference type="PANTHER" id="PTHR12815:SF23">
    <property type="entry name" value="OUTER MEMBRANE PROTEIN ASSEMBLY FACTOR BAMA"/>
    <property type="match status" value="1"/>
</dbReference>
<evidence type="ECO:0000256" key="3">
    <source>
        <dbReference type="ARBA" id="ARBA00022692"/>
    </source>
</evidence>
<sequence>MSLYKSGGGVIRIFVVLLTAAVLVAGNAIAQTPQSPEEVRAQQAQAGAAIAETLFQTEPAPIIQGIAVRGNQRIEPETVASYLPVQAGMPADEELLDVSLKTLFRTGLFSDVKLEMQPGDILLIEVVENPIVNRVLFEGNRRIKDEKISEEIELAPRGIYTRAKVQSDVQAIIEQYRAKGRFAATVTPKVTPLEQNRIDVIFEIAEGPKTGIAKVNFIGNDIFTDNELRGVILTKESRWWRFFTNYDNYDPDRLEYERELLRQHYGQNGYADFSVVSSVAELTPDRKDFFVTFTVDEGPQYTVGEVRVKTTLAKLDGDALVNYVPLRAGQVFDSEKIEKAVEALTFATGSVGYAFVDVNPRLIRHAESNTIDITFEVNEGPRVYVERINIKGNTRTLDKVIRREIRLAEGDAFNRVLVDRSKARIRSLGYFKEVEIEERPGSAPDRTELDVSVEEQSTGSFSVGVGVSSTENFILDLSVEERNLMGRGQFLRFRIQASSRTRQVDLRFTQPYFLDRNLAAGGSIFNQRTDFRESGFIRNRIGFGLNAGFQVSEYARGGINYLLTRDSVTIDSPSFQDIGINDDPASILLPGLVLNEDYQTAEGTDTDGNEVLRVSSSVCNFLAQSLTPTCESRGDFLTSLVGFSLNLDTRNDPITPTRGWRAGATVSVAGLGGDVNYYQTELNGAYYKPLFAGFVGALKGRAGYIDGYAGDDVRLSDRFFEGASTFRGFEVAGVGPRYLTRFDANRGQPVGQSIGAKAYAIGSAEILLPLPLPDEYGIRAALFSDFGTVGLVDDSTKSLNSNMDFFVDSDGDSIPDLAPIQDDLSLRVSAGVTVSWDSPFGPVRFDFAEVLIKEEYDETEGFRFSAGTSF</sequence>
<evidence type="ECO:0000256" key="4">
    <source>
        <dbReference type="ARBA" id="ARBA00022729"/>
    </source>
</evidence>
<dbReference type="InterPro" id="IPR023707">
    <property type="entry name" value="OM_assembly_BamA"/>
</dbReference>
<comment type="similarity">
    <text evidence="8">Belongs to the BamA family.</text>
</comment>
<dbReference type="KEGG" id="hfl:PUV54_13860"/>
<dbReference type="PIRSF" id="PIRSF006076">
    <property type="entry name" value="OM_assembly_OMP85"/>
    <property type="match status" value="1"/>
</dbReference>
<evidence type="ECO:0000256" key="7">
    <source>
        <dbReference type="ARBA" id="ARBA00023237"/>
    </source>
</evidence>
<evidence type="ECO:0000256" key="9">
    <source>
        <dbReference type="NCBIfam" id="TIGR03303"/>
    </source>
</evidence>
<dbReference type="RefSeq" id="WP_274492860.1">
    <property type="nucleotide sequence ID" value="NZ_CP118166.1"/>
</dbReference>
<protein>
    <recommendedName>
        <fullName evidence="8 9">Outer membrane protein assembly factor BamA</fullName>
    </recommendedName>
</protein>
<dbReference type="Gene3D" id="3.10.20.310">
    <property type="entry name" value="membrane protein fhac"/>
    <property type="match status" value="5"/>
</dbReference>
<dbReference type="GO" id="GO:0043165">
    <property type="term" value="P:Gram-negative-bacterium-type cell outer membrane assembly"/>
    <property type="evidence" value="ECO:0007669"/>
    <property type="project" value="UniProtKB-UniRule"/>
</dbReference>
<keyword evidence="3 8" id="KW-0812">Transmembrane</keyword>
<feature type="domain" description="POTRA" evidence="10">
    <location>
        <begin position="61"/>
        <end position="129"/>
    </location>
</feature>
<evidence type="ECO:0000256" key="6">
    <source>
        <dbReference type="ARBA" id="ARBA00023136"/>
    </source>
</evidence>
<keyword evidence="6 8" id="KW-0472">Membrane</keyword>
<keyword evidence="12" id="KW-1185">Reference proteome</keyword>
<keyword evidence="7 8" id="KW-0998">Cell outer membrane</keyword>
<name>A0AAE9ZE57_9PROT</name>